<reference evidence="2 3" key="1">
    <citation type="submission" date="2024-06" db="EMBL/GenBank/DDBJ databases">
        <authorList>
            <person name="Kraege A."/>
            <person name="Thomma B."/>
        </authorList>
    </citation>
    <scope>NUCLEOTIDE SEQUENCE [LARGE SCALE GENOMIC DNA]</scope>
</reference>
<proteinExistence type="predicted"/>
<accession>A0ABP1GC39</accession>
<dbReference type="InterPro" id="IPR001853">
    <property type="entry name" value="DSBA-like_thioredoxin_dom"/>
</dbReference>
<evidence type="ECO:0000313" key="3">
    <source>
        <dbReference type="Proteomes" id="UP001497392"/>
    </source>
</evidence>
<evidence type="ECO:0000313" key="2">
    <source>
        <dbReference type="EMBL" id="CAL5229761.1"/>
    </source>
</evidence>
<protein>
    <submittedName>
        <fullName evidence="2">G13145 protein</fullName>
    </submittedName>
</protein>
<gene>
    <name evidence="2" type="primary">g13145</name>
    <name evidence="2" type="ORF">VP750_LOCUS11667</name>
</gene>
<dbReference type="SUPFAM" id="SSF52833">
    <property type="entry name" value="Thioredoxin-like"/>
    <property type="match status" value="1"/>
</dbReference>
<organism evidence="2 3">
    <name type="scientific">Coccomyxa viridis</name>
    <dbReference type="NCBI Taxonomy" id="1274662"/>
    <lineage>
        <taxon>Eukaryota</taxon>
        <taxon>Viridiplantae</taxon>
        <taxon>Chlorophyta</taxon>
        <taxon>core chlorophytes</taxon>
        <taxon>Trebouxiophyceae</taxon>
        <taxon>Trebouxiophyceae incertae sedis</taxon>
        <taxon>Coccomyxaceae</taxon>
        <taxon>Coccomyxa</taxon>
    </lineage>
</organism>
<name>A0ABP1GC39_9CHLO</name>
<comment type="caution">
    <text evidence="2">The sequence shown here is derived from an EMBL/GenBank/DDBJ whole genome shotgun (WGS) entry which is preliminary data.</text>
</comment>
<dbReference type="PANTHER" id="PTHR13887">
    <property type="entry name" value="GLUTATHIONE S-TRANSFERASE KAPPA"/>
    <property type="match status" value="1"/>
</dbReference>
<dbReference type="Pfam" id="PF01323">
    <property type="entry name" value="DSBA"/>
    <property type="match status" value="1"/>
</dbReference>
<sequence>MAAKPLISLDIWSDLACPWCYVGKRRLDKALAVNKERANFKIQWHPYMIDPATKPAGEDYMAYNRRRWGSDGWTRALKESGRPDGANFANWQTWPNTLQGHRLVLLAEKEGKASQAEERLFEAIYEKGLNISDISTLEQIGEELQLPEVKSFLQSSEGKAKVLQRDREAKQQLNIHGVPHFLVGAADRQERTSLHGAQSTAALSHAIRQAAA</sequence>
<feature type="domain" description="DSBA-like thioredoxin" evidence="1">
    <location>
        <begin position="9"/>
        <end position="207"/>
    </location>
</feature>
<dbReference type="EMBL" id="CAXHTA020000021">
    <property type="protein sequence ID" value="CAL5229761.1"/>
    <property type="molecule type" value="Genomic_DNA"/>
</dbReference>
<dbReference type="InterPro" id="IPR036249">
    <property type="entry name" value="Thioredoxin-like_sf"/>
</dbReference>
<dbReference type="PANTHER" id="PTHR13887:SF46">
    <property type="entry name" value="DSBA-LIKE THIOREDOXIN DOMAIN-CONTAINING PROTEIN"/>
    <property type="match status" value="1"/>
</dbReference>
<dbReference type="Proteomes" id="UP001497392">
    <property type="component" value="Unassembled WGS sequence"/>
</dbReference>
<dbReference type="Gene3D" id="3.40.30.10">
    <property type="entry name" value="Glutaredoxin"/>
    <property type="match status" value="1"/>
</dbReference>
<dbReference type="CDD" id="cd03024">
    <property type="entry name" value="DsbA_FrnE"/>
    <property type="match status" value="1"/>
</dbReference>
<keyword evidence="3" id="KW-1185">Reference proteome</keyword>
<evidence type="ECO:0000259" key="1">
    <source>
        <dbReference type="Pfam" id="PF01323"/>
    </source>
</evidence>